<dbReference type="EMBL" id="BAABGX010000003">
    <property type="protein sequence ID" value="GAA4313478.1"/>
    <property type="molecule type" value="Genomic_DNA"/>
</dbReference>
<organism evidence="1 2">
    <name type="scientific">Nibribacter koreensis</name>
    <dbReference type="NCBI Taxonomy" id="1084519"/>
    <lineage>
        <taxon>Bacteria</taxon>
        <taxon>Pseudomonadati</taxon>
        <taxon>Bacteroidota</taxon>
        <taxon>Cytophagia</taxon>
        <taxon>Cytophagales</taxon>
        <taxon>Hymenobacteraceae</taxon>
        <taxon>Nibribacter</taxon>
    </lineage>
</organism>
<proteinExistence type="predicted"/>
<gene>
    <name evidence="1" type="ORF">GCM10023183_33190</name>
</gene>
<evidence type="ECO:0000313" key="1">
    <source>
        <dbReference type="EMBL" id="GAA4313478.1"/>
    </source>
</evidence>
<evidence type="ECO:0000313" key="2">
    <source>
        <dbReference type="Proteomes" id="UP001501844"/>
    </source>
</evidence>
<dbReference type="RefSeq" id="WP_345168631.1">
    <property type="nucleotide sequence ID" value="NZ_BAABGX010000003.1"/>
</dbReference>
<accession>A0ABP8FY77</accession>
<reference evidence="2" key="1">
    <citation type="journal article" date="2019" name="Int. J. Syst. Evol. Microbiol.">
        <title>The Global Catalogue of Microorganisms (GCM) 10K type strain sequencing project: providing services to taxonomists for standard genome sequencing and annotation.</title>
        <authorList>
            <consortium name="The Broad Institute Genomics Platform"/>
            <consortium name="The Broad Institute Genome Sequencing Center for Infectious Disease"/>
            <person name="Wu L."/>
            <person name="Ma J."/>
        </authorList>
    </citation>
    <scope>NUCLEOTIDE SEQUENCE [LARGE SCALE GENOMIC DNA]</scope>
    <source>
        <strain evidence="2">JCM 17917</strain>
    </source>
</reference>
<name>A0ABP8FY77_9BACT</name>
<keyword evidence="2" id="KW-1185">Reference proteome</keyword>
<protein>
    <submittedName>
        <fullName evidence="1">Uncharacterized protein</fullName>
    </submittedName>
</protein>
<comment type="caution">
    <text evidence="1">The sequence shown here is derived from an EMBL/GenBank/DDBJ whole genome shotgun (WGS) entry which is preliminary data.</text>
</comment>
<dbReference type="Proteomes" id="UP001501844">
    <property type="component" value="Unassembled WGS sequence"/>
</dbReference>
<sequence length="68" mass="7730">MYRYLGDKHTDSALKGGLCEAMRQQNGKCIRGKNGSMLVRFLDLPYPTVVIGRLLRKVNPEDKLAHQK</sequence>